<gene>
    <name evidence="7" type="ORF">C7B46_09005</name>
</gene>
<dbReference type="InterPro" id="IPR007627">
    <property type="entry name" value="RNA_pol_sigma70_r2"/>
</dbReference>
<keyword evidence="2" id="KW-0805">Transcription regulation</keyword>
<dbReference type="PANTHER" id="PTHR43133:SF25">
    <property type="entry name" value="RNA POLYMERASE SIGMA FACTOR RFAY-RELATED"/>
    <property type="match status" value="1"/>
</dbReference>
<evidence type="ECO:0000313" key="7">
    <source>
        <dbReference type="EMBL" id="PSR33731.1"/>
    </source>
</evidence>
<dbReference type="Proteomes" id="UP000242972">
    <property type="component" value="Unassembled WGS sequence"/>
</dbReference>
<comment type="caution">
    <text evidence="7">The sequence shown here is derived from an EMBL/GenBank/DDBJ whole genome shotgun (WGS) entry which is preliminary data.</text>
</comment>
<keyword evidence="3" id="KW-0731">Sigma factor</keyword>
<dbReference type="Pfam" id="PF04542">
    <property type="entry name" value="Sigma70_r2"/>
    <property type="match status" value="1"/>
</dbReference>
<dbReference type="InterPro" id="IPR013324">
    <property type="entry name" value="RNA_pol_sigma_r3/r4-like"/>
</dbReference>
<dbReference type="InterPro" id="IPR014284">
    <property type="entry name" value="RNA_pol_sigma-70_dom"/>
</dbReference>
<dbReference type="InterPro" id="IPR036388">
    <property type="entry name" value="WH-like_DNA-bd_sf"/>
</dbReference>
<dbReference type="InterPro" id="IPR013249">
    <property type="entry name" value="RNA_pol_sigma70_r4_t2"/>
</dbReference>
<proteinExistence type="inferred from homology"/>
<dbReference type="GO" id="GO:0003677">
    <property type="term" value="F:DNA binding"/>
    <property type="evidence" value="ECO:0007669"/>
    <property type="project" value="InterPro"/>
</dbReference>
<sequence length="158" mass="18480">MRWVNTDPTEVAFVNFVEETSPWALRIAYAFTQGSRDAEDVVQETYFRYWQRLRHTRQPPSRAYLYRALMNNLKSWYRHNRRHILVAQVEKISDVGSDIAVRDAIARLPLAERTAATAVWVLGLDLDSAAHITGLKPNTLRSRLSRARTRLNRWLKED</sequence>
<feature type="domain" description="RNA polymerase sigma factor 70 region 4 type 2" evidence="6">
    <location>
        <begin position="100"/>
        <end position="151"/>
    </location>
</feature>
<feature type="domain" description="RNA polymerase sigma-70 region 2" evidence="5">
    <location>
        <begin position="17"/>
        <end position="82"/>
    </location>
</feature>
<keyword evidence="4" id="KW-0804">Transcription</keyword>
<evidence type="ECO:0008006" key="9">
    <source>
        <dbReference type="Google" id="ProtNLM"/>
    </source>
</evidence>
<dbReference type="GO" id="GO:0016987">
    <property type="term" value="F:sigma factor activity"/>
    <property type="evidence" value="ECO:0007669"/>
    <property type="project" value="UniProtKB-KW"/>
</dbReference>
<dbReference type="Pfam" id="PF08281">
    <property type="entry name" value="Sigma70_r4_2"/>
    <property type="match status" value="1"/>
</dbReference>
<dbReference type="PANTHER" id="PTHR43133">
    <property type="entry name" value="RNA POLYMERASE ECF-TYPE SIGMA FACTO"/>
    <property type="match status" value="1"/>
</dbReference>
<evidence type="ECO:0000256" key="3">
    <source>
        <dbReference type="ARBA" id="ARBA00023082"/>
    </source>
</evidence>
<comment type="similarity">
    <text evidence="1">Belongs to the sigma-70 factor family. ECF subfamily.</text>
</comment>
<evidence type="ECO:0000256" key="4">
    <source>
        <dbReference type="ARBA" id="ARBA00023163"/>
    </source>
</evidence>
<evidence type="ECO:0000256" key="1">
    <source>
        <dbReference type="ARBA" id="ARBA00010641"/>
    </source>
</evidence>
<dbReference type="InterPro" id="IPR039425">
    <property type="entry name" value="RNA_pol_sigma-70-like"/>
</dbReference>
<evidence type="ECO:0000256" key="2">
    <source>
        <dbReference type="ARBA" id="ARBA00023015"/>
    </source>
</evidence>
<dbReference type="Gene3D" id="1.10.1740.10">
    <property type="match status" value="1"/>
</dbReference>
<dbReference type="AlphaFoldDB" id="A0A2T2XGV2"/>
<evidence type="ECO:0000313" key="8">
    <source>
        <dbReference type="Proteomes" id="UP000242972"/>
    </source>
</evidence>
<dbReference type="InterPro" id="IPR013325">
    <property type="entry name" value="RNA_pol_sigma_r2"/>
</dbReference>
<dbReference type="EMBL" id="PXYW01000017">
    <property type="protein sequence ID" value="PSR33731.1"/>
    <property type="molecule type" value="Genomic_DNA"/>
</dbReference>
<dbReference type="SUPFAM" id="SSF88659">
    <property type="entry name" value="Sigma3 and sigma4 domains of RNA polymerase sigma factors"/>
    <property type="match status" value="1"/>
</dbReference>
<accession>A0A2T2XGV2</accession>
<protein>
    <recommendedName>
        <fullName evidence="9">RNA polymerase subunit sigma-24</fullName>
    </recommendedName>
</protein>
<reference evidence="7 8" key="1">
    <citation type="journal article" date="2014" name="BMC Genomics">
        <title>Comparison of environmental and isolate Sulfobacillus genomes reveals diverse carbon, sulfur, nitrogen, and hydrogen metabolisms.</title>
        <authorList>
            <person name="Justice N.B."/>
            <person name="Norman A."/>
            <person name="Brown C.T."/>
            <person name="Singh A."/>
            <person name="Thomas B.C."/>
            <person name="Banfield J.F."/>
        </authorList>
    </citation>
    <scope>NUCLEOTIDE SEQUENCE [LARGE SCALE GENOMIC DNA]</scope>
    <source>
        <strain evidence="7">AMDSBA4</strain>
    </source>
</reference>
<dbReference type="GO" id="GO:0006352">
    <property type="term" value="P:DNA-templated transcription initiation"/>
    <property type="evidence" value="ECO:0007669"/>
    <property type="project" value="InterPro"/>
</dbReference>
<evidence type="ECO:0000259" key="6">
    <source>
        <dbReference type="Pfam" id="PF08281"/>
    </source>
</evidence>
<dbReference type="SUPFAM" id="SSF88946">
    <property type="entry name" value="Sigma2 domain of RNA polymerase sigma factors"/>
    <property type="match status" value="1"/>
</dbReference>
<organism evidence="7 8">
    <name type="scientific">Sulfobacillus benefaciens</name>
    <dbReference type="NCBI Taxonomy" id="453960"/>
    <lineage>
        <taxon>Bacteria</taxon>
        <taxon>Bacillati</taxon>
        <taxon>Bacillota</taxon>
        <taxon>Clostridia</taxon>
        <taxon>Eubacteriales</taxon>
        <taxon>Clostridiales Family XVII. Incertae Sedis</taxon>
        <taxon>Sulfobacillus</taxon>
    </lineage>
</organism>
<evidence type="ECO:0000259" key="5">
    <source>
        <dbReference type="Pfam" id="PF04542"/>
    </source>
</evidence>
<name>A0A2T2XGV2_9FIRM</name>
<dbReference type="Gene3D" id="1.10.10.10">
    <property type="entry name" value="Winged helix-like DNA-binding domain superfamily/Winged helix DNA-binding domain"/>
    <property type="match status" value="1"/>
</dbReference>
<dbReference type="NCBIfam" id="TIGR02937">
    <property type="entry name" value="sigma70-ECF"/>
    <property type="match status" value="1"/>
</dbReference>